<dbReference type="GO" id="GO:0106364">
    <property type="term" value="F:4-hydroxy-3-all-trans-polyprenylbenzoate oxygenase activity"/>
    <property type="evidence" value="ECO:0007669"/>
    <property type="project" value="UniProtKB-EC"/>
</dbReference>
<evidence type="ECO:0000313" key="14">
    <source>
        <dbReference type="Ensembl" id="ENSEBUP00000027207.1"/>
    </source>
</evidence>
<evidence type="ECO:0000256" key="6">
    <source>
        <dbReference type="ARBA" id="ARBA00022827"/>
    </source>
</evidence>
<organism evidence="14 15">
    <name type="scientific">Eptatretus burgeri</name>
    <name type="common">Inshore hagfish</name>
    <dbReference type="NCBI Taxonomy" id="7764"/>
    <lineage>
        <taxon>Eukaryota</taxon>
        <taxon>Metazoa</taxon>
        <taxon>Chordata</taxon>
        <taxon>Craniata</taxon>
        <taxon>Vertebrata</taxon>
        <taxon>Cyclostomata</taxon>
        <taxon>Myxini</taxon>
        <taxon>Myxiniformes</taxon>
        <taxon>Myxinidae</taxon>
        <taxon>Eptatretinae</taxon>
        <taxon>Eptatretus</taxon>
    </lineage>
</organism>
<dbReference type="EC" id="1.14.15.45" evidence="12"/>
<dbReference type="GO" id="GO:0016712">
    <property type="term" value="F:oxidoreductase activity, acting on paired donors, with incorporation or reduction of molecular oxygen, reduced flavin or flavoprotein as one donor, and incorporation of one atom of oxygen"/>
    <property type="evidence" value="ECO:0007669"/>
    <property type="project" value="UniProtKB-UniRule"/>
</dbReference>
<proteinExistence type="inferred from homology"/>
<comment type="subcellular location">
    <subcellularLocation>
        <location evidence="12">Mitochondrion inner membrane</location>
        <topology evidence="12">Peripheral membrane protein</topology>
        <orientation evidence="12">Matrix side</orientation>
    </subcellularLocation>
    <subcellularLocation>
        <location evidence="12">Golgi apparatus</location>
    </subcellularLocation>
    <subcellularLocation>
        <location evidence="12">Cell projection</location>
    </subcellularLocation>
    <text evidence="12">Localizes to cell processes and Golgi apparatus in podocytes.</text>
</comment>
<accession>A0A8C4R9H4</accession>
<evidence type="ECO:0000256" key="2">
    <source>
        <dbReference type="ARBA" id="ARBA00005349"/>
    </source>
</evidence>
<evidence type="ECO:0000259" key="13">
    <source>
        <dbReference type="Pfam" id="PF01494"/>
    </source>
</evidence>
<keyword evidence="12" id="KW-0333">Golgi apparatus</keyword>
<dbReference type="SUPFAM" id="SSF51905">
    <property type="entry name" value="FAD/NAD(P)-binding domain"/>
    <property type="match status" value="1"/>
</dbReference>
<keyword evidence="10 12" id="KW-0496">Mitochondrion</keyword>
<comment type="cofactor">
    <cofactor evidence="1 12">
        <name>FAD</name>
        <dbReference type="ChEBI" id="CHEBI:57692"/>
    </cofactor>
</comment>
<reference evidence="14" key="1">
    <citation type="submission" date="2025-08" db="UniProtKB">
        <authorList>
            <consortium name="Ensembl"/>
        </authorList>
    </citation>
    <scope>IDENTIFICATION</scope>
</reference>
<evidence type="ECO:0000256" key="3">
    <source>
        <dbReference type="ARBA" id="ARBA00022630"/>
    </source>
</evidence>
<dbReference type="AlphaFoldDB" id="A0A8C4R9H4"/>
<evidence type="ECO:0000256" key="11">
    <source>
        <dbReference type="ARBA" id="ARBA00023136"/>
    </source>
</evidence>
<reference evidence="14" key="2">
    <citation type="submission" date="2025-09" db="UniProtKB">
        <authorList>
            <consortium name="Ensembl"/>
        </authorList>
    </citation>
    <scope>IDENTIFICATION</scope>
</reference>
<comment type="pathway">
    <text evidence="12">Cofactor biosynthesis; ubiquinone biosynthesis.</text>
</comment>
<comment type="function">
    <text evidence="12">FAD-dependent monooxygenase required for two non-consecutive steps during ubiquinone biosynthesis. Required for the C5-ring hydroxylation during ubiquinone biosynthesis by catalyzing the hydroxylation of 4-hydroxy-3-(all-trans-polyprenyl)benzoic acid to 3,4-dihydroxy-5-(all-trans-polyprenyl)benzoic acid. Also acts downstream of coq4, for the C1-hydroxylation during ubiquinone biosynthesis by catalyzing the hydroxylation of 2-methoxy-6-(all-trans-polyprenyl)phenol to 2-methoxy-6-(all-trans-polyprenyl)benzene-1,4-diol. The electrons required for the hydroxylation reaction are funneled indirectly to coq6 from NADPH via a ferredoxin/ferredoxin reductase system.</text>
</comment>
<dbReference type="InterPro" id="IPR010971">
    <property type="entry name" value="UbiH/COQ6"/>
</dbReference>
<evidence type="ECO:0000256" key="10">
    <source>
        <dbReference type="ARBA" id="ARBA00023128"/>
    </source>
</evidence>
<protein>
    <recommendedName>
        <fullName evidence="12">Ubiquinone biosynthesis monooxygenase COQ6, mitochondrial</fullName>
        <ecNumber evidence="12">1.14.15.45</ecNumber>
    </recommendedName>
    <alternativeName>
        <fullName evidence="12">2-methoxy-6-polyprenolphenol 4-hydroxylase</fullName>
    </alternativeName>
    <alternativeName>
        <fullName evidence="12">Coenzyme Q10 monooxygenase 6</fullName>
        <ecNumber evidence="12">1.14.15.46</ecNumber>
    </alternativeName>
</protein>
<evidence type="ECO:0000313" key="15">
    <source>
        <dbReference type="Proteomes" id="UP000694388"/>
    </source>
</evidence>
<dbReference type="UniPathway" id="UPA00232"/>
<dbReference type="InterPro" id="IPR036188">
    <property type="entry name" value="FAD/NAD-bd_sf"/>
</dbReference>
<dbReference type="InterPro" id="IPR051205">
    <property type="entry name" value="UbiH/COQ6_monooxygenase"/>
</dbReference>
<dbReference type="InterPro" id="IPR002938">
    <property type="entry name" value="FAD-bd"/>
</dbReference>
<dbReference type="NCBIfam" id="TIGR01988">
    <property type="entry name" value="Ubi-OHases"/>
    <property type="match status" value="1"/>
</dbReference>
<feature type="domain" description="FAD-binding" evidence="13">
    <location>
        <begin position="378"/>
        <end position="430"/>
    </location>
</feature>
<evidence type="ECO:0000256" key="7">
    <source>
        <dbReference type="ARBA" id="ARBA00022946"/>
    </source>
</evidence>
<keyword evidence="5 12" id="KW-0999">Mitochondrion inner membrane</keyword>
<evidence type="ECO:0000256" key="1">
    <source>
        <dbReference type="ARBA" id="ARBA00001974"/>
    </source>
</evidence>
<gene>
    <name evidence="12" type="primary">COQ6</name>
</gene>
<dbReference type="Pfam" id="PF01494">
    <property type="entry name" value="FAD_binding_3"/>
    <property type="match status" value="1"/>
</dbReference>
<sequence length="541" mass="59422">MALRVLPVCRRRVLGQFLPKVKRSVRACSLSAGSAKENDDDGHHGQPAFYDIIVSGGGLVGSAMACALGYEPMLADQRILLLEAGKRKHLDKLPGTYSNRVSALSPGSVTLLDSIGAWEQISTMRFKPFKRMQVWDACSDALITFDKEDFVEDLAFIVENDVVMTALTKQLESIKDQVNVLYKSRVVKYTWPAATPESEELDEWTSESVEQTMEGPDEPCPWVKVELADGKVLQTRLLIAADGINSLARESSGIRTIRCDYDQTAIVATLHLAEPTENNVAWQRFLPSGPIAMLPLSEDLSSLVWSTSPHHAEELMDMSEETFVDAINSVFWSDSQRSEFTDTASSAFRSALSLILPTGSSVRQLPPSVASIDPGSRATFPLGLGHATDYVAPRLVLVGDAAHRVHPLAGQGVNLGFGDVAALRDLLSLAIYDGRELGWSRCPSNPLLVKLPKSRIAAHLHFHSSFPAFGTNSHTLQSHSSLQALHSTCTSMRQCVSGTTCPPCWPLTFSIVSTQQTTQHLYCCEVSDCKQQMRYHHLRNK</sequence>
<evidence type="ECO:0000256" key="9">
    <source>
        <dbReference type="ARBA" id="ARBA00023033"/>
    </source>
</evidence>
<comment type="catalytic activity">
    <reaction evidence="12">
        <text>a 2-methoxy-6-(all-trans-polyprenyl)phenol + 2 reduced [2Fe-2S]-[ferredoxin] + O2 + 2 H(+) = a 2-methoxy-6-(all-trans-polyprenyl)benzene-1,4-diol + 2 oxidized [2Fe-2S]-[ferredoxin] + H2O</text>
        <dbReference type="Rhea" id="RHEA:81183"/>
        <dbReference type="Rhea" id="RHEA-COMP:9551"/>
        <dbReference type="Rhea" id="RHEA-COMP:10000"/>
        <dbReference type="Rhea" id="RHEA-COMP:10001"/>
        <dbReference type="Rhea" id="RHEA-COMP:10858"/>
        <dbReference type="ChEBI" id="CHEBI:15377"/>
        <dbReference type="ChEBI" id="CHEBI:15378"/>
        <dbReference type="ChEBI" id="CHEBI:15379"/>
        <dbReference type="ChEBI" id="CHEBI:33737"/>
        <dbReference type="ChEBI" id="CHEBI:33738"/>
        <dbReference type="ChEBI" id="CHEBI:62731"/>
        <dbReference type="ChEBI" id="CHEBI:84166"/>
        <dbReference type="EC" id="1.14.15.46"/>
    </reaction>
</comment>
<dbReference type="FunFam" id="3.50.50.60:FF:000086">
    <property type="entry name" value="Ubiquinone biosynthesis monooxygenase COQ6, mitochondrial"/>
    <property type="match status" value="1"/>
</dbReference>
<dbReference type="GeneTree" id="ENSGT00390000015152"/>
<evidence type="ECO:0000256" key="4">
    <source>
        <dbReference type="ARBA" id="ARBA00022688"/>
    </source>
</evidence>
<keyword evidence="3 12" id="KW-0285">Flavoprotein</keyword>
<keyword evidence="11 12" id="KW-0472">Membrane</keyword>
<dbReference type="GO" id="GO:0120538">
    <property type="term" value="F:2-methoxy-6-polyprenolphenol 4-hydroxylase activity"/>
    <property type="evidence" value="ECO:0007669"/>
    <property type="project" value="UniProtKB-EC"/>
</dbReference>
<evidence type="ECO:0000256" key="5">
    <source>
        <dbReference type="ARBA" id="ARBA00022792"/>
    </source>
</evidence>
<dbReference type="Proteomes" id="UP000694388">
    <property type="component" value="Unplaced"/>
</dbReference>
<dbReference type="GO" id="GO:0031314">
    <property type="term" value="C:extrinsic component of mitochondrial inner membrane"/>
    <property type="evidence" value="ECO:0007669"/>
    <property type="project" value="UniProtKB-UniRule"/>
</dbReference>
<evidence type="ECO:0000256" key="8">
    <source>
        <dbReference type="ARBA" id="ARBA00023002"/>
    </source>
</evidence>
<name>A0A8C4R9H4_EPTBU</name>
<evidence type="ECO:0000256" key="12">
    <source>
        <dbReference type="HAMAP-Rule" id="MF_03193"/>
    </source>
</evidence>
<keyword evidence="8 12" id="KW-0560">Oxidoreductase</keyword>
<dbReference type="HAMAP" id="MF_03193">
    <property type="entry name" value="COQ6_monooxygenase"/>
    <property type="match status" value="1"/>
</dbReference>
<comment type="subunit">
    <text evidence="12">Component of a multi-subunit COQ enzyme complex, composed of at least COQ3, COQ4, COQ5, COQ6, COQ7 and COQ9. Interacts with COQ8B and COQ7.</text>
</comment>
<comment type="catalytic activity">
    <reaction evidence="12">
        <text>a 4-hydroxy-3-(all-trans-polyprenyl)benzoate + 2 reduced [2Fe-2S]-[ferredoxin] + O2 + 2 H(+) = a 3,4-dihydroxy-5-(all-trans-polyprenyl)benzoate + 2 oxidized [2Fe-2S]-[ferredoxin] + H2O</text>
        <dbReference type="Rhea" id="RHEA:81195"/>
        <dbReference type="Rhea" id="RHEA-COMP:9514"/>
        <dbReference type="Rhea" id="RHEA-COMP:10000"/>
        <dbReference type="Rhea" id="RHEA-COMP:10001"/>
        <dbReference type="Rhea" id="RHEA-COMP:10930"/>
        <dbReference type="ChEBI" id="CHEBI:15377"/>
        <dbReference type="ChEBI" id="CHEBI:15378"/>
        <dbReference type="ChEBI" id="CHEBI:15379"/>
        <dbReference type="ChEBI" id="CHEBI:33737"/>
        <dbReference type="ChEBI" id="CHEBI:33738"/>
        <dbReference type="ChEBI" id="CHEBI:64694"/>
        <dbReference type="ChEBI" id="CHEBI:78396"/>
        <dbReference type="EC" id="1.14.15.45"/>
    </reaction>
</comment>
<dbReference type="EC" id="1.14.15.46" evidence="12"/>
<dbReference type="GO" id="GO:0005794">
    <property type="term" value="C:Golgi apparatus"/>
    <property type="evidence" value="ECO:0007669"/>
    <property type="project" value="UniProtKB-SubCell"/>
</dbReference>
<dbReference type="GO" id="GO:0042995">
    <property type="term" value="C:cell projection"/>
    <property type="evidence" value="ECO:0007669"/>
    <property type="project" value="UniProtKB-SubCell"/>
</dbReference>
<keyword evidence="9 12" id="KW-0503">Monooxygenase</keyword>
<dbReference type="PRINTS" id="PR00420">
    <property type="entry name" value="RNGMNOXGNASE"/>
</dbReference>
<keyword evidence="7" id="KW-0809">Transit peptide</keyword>
<dbReference type="Ensembl" id="ENSEBUT00000027783.1">
    <property type="protein sequence ID" value="ENSEBUP00000027207.1"/>
    <property type="gene ID" value="ENSEBUG00000016695.1"/>
</dbReference>
<keyword evidence="4 12" id="KW-0831">Ubiquinone biosynthesis</keyword>
<dbReference type="InterPro" id="IPR000689">
    <property type="entry name" value="UbQ_mOase_COQ6"/>
</dbReference>
<keyword evidence="15" id="KW-1185">Reference proteome</keyword>
<dbReference type="PANTHER" id="PTHR43876:SF7">
    <property type="entry name" value="UBIQUINONE BIOSYNTHESIS MONOOXYGENASE COQ6, MITOCHONDRIAL"/>
    <property type="match status" value="1"/>
</dbReference>
<dbReference type="GO" id="GO:0071949">
    <property type="term" value="F:FAD binding"/>
    <property type="evidence" value="ECO:0007669"/>
    <property type="project" value="InterPro"/>
</dbReference>
<dbReference type="PANTHER" id="PTHR43876">
    <property type="entry name" value="UBIQUINONE BIOSYNTHESIS MONOOXYGENASE COQ6, MITOCHONDRIAL"/>
    <property type="match status" value="1"/>
</dbReference>
<dbReference type="PROSITE" id="PS01304">
    <property type="entry name" value="UBIH"/>
    <property type="match status" value="1"/>
</dbReference>
<comment type="similarity">
    <text evidence="2 12">Belongs to the UbiH/COQ6 family.</text>
</comment>
<dbReference type="InterPro" id="IPR018168">
    <property type="entry name" value="Ubi_Hdrlase_CS"/>
</dbReference>
<keyword evidence="12" id="KW-0966">Cell projection</keyword>
<dbReference type="Gene3D" id="3.50.50.60">
    <property type="entry name" value="FAD/NAD(P)-binding domain"/>
    <property type="match status" value="2"/>
</dbReference>
<keyword evidence="6 12" id="KW-0274">FAD</keyword>